<name>I3CJJ8_9GAMM</name>
<accession>I3CJJ8</accession>
<sequence>MSHSPHQHCKPQQLLIPAPAGQLEVQMSCPKHPHDPSHMPFVVVCHPNPIQGGAMTNKVVYMLASTFNSMGLGVVRFNFRGVGKSTGVFDHGDGETDDLRTVVQWLRTEYAPTELWLAGFSFGSYVALRAHVELAAKRLLLVAPAVGRFNFENLSLSNIPTMIIQGGQDEVIVPDDVLRWMRHQPYQPHLHWMDEADHFFHSRLNELRDAIIDHWGQTLTA</sequence>
<gene>
    <name evidence="2" type="ORF">BegalDRAFT_2963</name>
</gene>
<evidence type="ECO:0000259" key="1">
    <source>
        <dbReference type="Pfam" id="PF12146"/>
    </source>
</evidence>
<dbReference type="Pfam" id="PF12146">
    <property type="entry name" value="Hydrolase_4"/>
    <property type="match status" value="1"/>
</dbReference>
<dbReference type="SUPFAM" id="SSF53474">
    <property type="entry name" value="alpha/beta-Hydrolases"/>
    <property type="match status" value="1"/>
</dbReference>
<dbReference type="InterPro" id="IPR029058">
    <property type="entry name" value="AB_hydrolase_fold"/>
</dbReference>
<dbReference type="Gene3D" id="3.40.50.1820">
    <property type="entry name" value="alpha/beta hydrolase"/>
    <property type="match status" value="1"/>
</dbReference>
<reference evidence="2 3" key="1">
    <citation type="submission" date="2011-11" db="EMBL/GenBank/DDBJ databases">
        <title>Improved High-Quality Draft sequence of Beggiatoa alba B18lD.</title>
        <authorList>
            <consortium name="US DOE Joint Genome Institute"/>
            <person name="Lucas S."/>
            <person name="Han J."/>
            <person name="Lapidus A."/>
            <person name="Cheng J.-F."/>
            <person name="Goodwin L."/>
            <person name="Pitluck S."/>
            <person name="Peters L."/>
            <person name="Mikhailova N."/>
            <person name="Held B."/>
            <person name="Detter J.C."/>
            <person name="Han C."/>
            <person name="Tapia R."/>
            <person name="Land M."/>
            <person name="Hauser L."/>
            <person name="Kyrpides N."/>
            <person name="Ivanova N."/>
            <person name="Pagani I."/>
            <person name="Samuel K."/>
            <person name="Teske A."/>
            <person name="Mueller J."/>
            <person name="Woyke T."/>
        </authorList>
    </citation>
    <scope>NUCLEOTIDE SEQUENCE [LARGE SCALE GENOMIC DNA]</scope>
    <source>
        <strain evidence="2 3">B18LD</strain>
    </source>
</reference>
<dbReference type="HOGENOM" id="CLU_086287_1_0_6"/>
<dbReference type="InterPro" id="IPR022742">
    <property type="entry name" value="Hydrolase_4"/>
</dbReference>
<dbReference type="Proteomes" id="UP000005744">
    <property type="component" value="Unassembled WGS sequence"/>
</dbReference>
<proteinExistence type="predicted"/>
<dbReference type="RefSeq" id="WP_002691279.1">
    <property type="nucleotide sequence ID" value="NZ_JH600070.1"/>
</dbReference>
<keyword evidence="2" id="KW-0378">Hydrolase</keyword>
<dbReference type="GO" id="GO:0016787">
    <property type="term" value="F:hydrolase activity"/>
    <property type="evidence" value="ECO:0007669"/>
    <property type="project" value="UniProtKB-KW"/>
</dbReference>
<dbReference type="OrthoDB" id="9800435at2"/>
<evidence type="ECO:0000313" key="3">
    <source>
        <dbReference type="Proteomes" id="UP000005744"/>
    </source>
</evidence>
<organism evidence="2 3">
    <name type="scientific">Beggiatoa alba B18LD</name>
    <dbReference type="NCBI Taxonomy" id="395493"/>
    <lineage>
        <taxon>Bacteria</taxon>
        <taxon>Pseudomonadati</taxon>
        <taxon>Pseudomonadota</taxon>
        <taxon>Gammaproteobacteria</taxon>
        <taxon>Thiotrichales</taxon>
        <taxon>Thiotrichaceae</taxon>
        <taxon>Beggiatoa</taxon>
    </lineage>
</organism>
<protein>
    <submittedName>
        <fullName evidence="2">Putative hydrolase of the alpha/beta superfamily</fullName>
    </submittedName>
</protein>
<dbReference type="eggNOG" id="COG2945">
    <property type="taxonomic scope" value="Bacteria"/>
</dbReference>
<dbReference type="PANTHER" id="PTHR42103">
    <property type="entry name" value="ALPHA/BETA-HYDROLASES SUPERFAMILY PROTEIN"/>
    <property type="match status" value="1"/>
</dbReference>
<dbReference type="EMBL" id="JH600070">
    <property type="protein sequence ID" value="EIJ43791.1"/>
    <property type="molecule type" value="Genomic_DNA"/>
</dbReference>
<dbReference type="STRING" id="395493.BegalDRAFT_2963"/>
<dbReference type="PANTHER" id="PTHR42103:SF2">
    <property type="entry name" value="AB HYDROLASE-1 DOMAIN-CONTAINING PROTEIN"/>
    <property type="match status" value="1"/>
</dbReference>
<feature type="domain" description="Serine aminopeptidase S33" evidence="1">
    <location>
        <begin position="52"/>
        <end position="147"/>
    </location>
</feature>
<keyword evidence="3" id="KW-1185">Reference proteome</keyword>
<dbReference type="AlphaFoldDB" id="I3CJJ8"/>
<evidence type="ECO:0000313" key="2">
    <source>
        <dbReference type="EMBL" id="EIJ43791.1"/>
    </source>
</evidence>